<dbReference type="PROSITE" id="PS51318">
    <property type="entry name" value="TAT"/>
    <property type="match status" value="1"/>
</dbReference>
<dbReference type="InterPro" id="IPR039424">
    <property type="entry name" value="SBP_5"/>
</dbReference>
<dbReference type="SUPFAM" id="SSF53850">
    <property type="entry name" value="Periplasmic binding protein-like II"/>
    <property type="match status" value="1"/>
</dbReference>
<evidence type="ECO:0000256" key="3">
    <source>
        <dbReference type="ARBA" id="ARBA00022729"/>
    </source>
</evidence>
<name>M0NAS7_9EURY</name>
<dbReference type="PANTHER" id="PTHR30290">
    <property type="entry name" value="PERIPLASMIC BINDING COMPONENT OF ABC TRANSPORTER"/>
    <property type="match status" value="1"/>
</dbReference>
<dbReference type="InterPro" id="IPR006311">
    <property type="entry name" value="TAT_signal"/>
</dbReference>
<dbReference type="EMBL" id="AOME01000015">
    <property type="protein sequence ID" value="EMA55057.1"/>
    <property type="molecule type" value="Genomic_DNA"/>
</dbReference>
<keyword evidence="2" id="KW-0813">Transport</keyword>
<dbReference type="AlphaFoldDB" id="M0NAS7"/>
<feature type="compositionally biased region" description="Low complexity" evidence="4">
    <location>
        <begin position="16"/>
        <end position="26"/>
    </location>
</feature>
<comment type="similarity">
    <text evidence="1">Belongs to the bacterial solute-binding protein 5 family.</text>
</comment>
<organism evidence="6 7">
    <name type="scientific">Halococcus salifodinae DSM 8989</name>
    <dbReference type="NCBI Taxonomy" id="1227456"/>
    <lineage>
        <taxon>Archaea</taxon>
        <taxon>Methanobacteriati</taxon>
        <taxon>Methanobacteriota</taxon>
        <taxon>Stenosarchaea group</taxon>
        <taxon>Halobacteria</taxon>
        <taxon>Halobacteriales</taxon>
        <taxon>Halococcaceae</taxon>
        <taxon>Halococcus</taxon>
    </lineage>
</organism>
<dbReference type="GO" id="GO:1904680">
    <property type="term" value="F:peptide transmembrane transporter activity"/>
    <property type="evidence" value="ECO:0007669"/>
    <property type="project" value="TreeGrafter"/>
</dbReference>
<feature type="domain" description="Solute-binding protein family 5" evidence="5">
    <location>
        <begin position="130"/>
        <end position="534"/>
    </location>
</feature>
<dbReference type="InterPro" id="IPR000914">
    <property type="entry name" value="SBP_5_dom"/>
</dbReference>
<evidence type="ECO:0000256" key="2">
    <source>
        <dbReference type="ARBA" id="ARBA00022448"/>
    </source>
</evidence>
<evidence type="ECO:0000259" key="5">
    <source>
        <dbReference type="Pfam" id="PF00496"/>
    </source>
</evidence>
<dbReference type="CDD" id="cd00995">
    <property type="entry name" value="PBP2_NikA_DppA_OppA_like"/>
    <property type="match status" value="1"/>
</dbReference>
<keyword evidence="7" id="KW-1185">Reference proteome</keyword>
<dbReference type="PATRIC" id="fig|1227456.3.peg.682"/>
<keyword evidence="3" id="KW-0732">Signal</keyword>
<dbReference type="Proteomes" id="UP000011625">
    <property type="component" value="Unassembled WGS sequence"/>
</dbReference>
<evidence type="ECO:0000313" key="7">
    <source>
        <dbReference type="Proteomes" id="UP000011625"/>
    </source>
</evidence>
<dbReference type="Pfam" id="PF00496">
    <property type="entry name" value="SBP_bac_5"/>
    <property type="match status" value="1"/>
</dbReference>
<accession>M0NAS7</accession>
<evidence type="ECO:0000313" key="6">
    <source>
        <dbReference type="EMBL" id="EMA55057.1"/>
    </source>
</evidence>
<feature type="compositionally biased region" description="Gly residues" evidence="4">
    <location>
        <begin position="27"/>
        <end position="48"/>
    </location>
</feature>
<proteinExistence type="inferred from homology"/>
<dbReference type="Gene3D" id="3.40.190.10">
    <property type="entry name" value="Periplasmic binding protein-like II"/>
    <property type="match status" value="1"/>
</dbReference>
<feature type="region of interest" description="Disordered" evidence="4">
    <location>
        <begin position="15"/>
        <end position="88"/>
    </location>
</feature>
<dbReference type="Gene3D" id="3.10.105.10">
    <property type="entry name" value="Dipeptide-binding Protein, Domain 3"/>
    <property type="match status" value="1"/>
</dbReference>
<evidence type="ECO:0000256" key="1">
    <source>
        <dbReference type="ARBA" id="ARBA00005695"/>
    </source>
</evidence>
<evidence type="ECO:0000256" key="4">
    <source>
        <dbReference type="SAM" id="MobiDB-lite"/>
    </source>
</evidence>
<protein>
    <submittedName>
        <fullName evidence="6">Dipeptide ABC transporter dipeptide-binding protein</fullName>
    </submittedName>
</protein>
<dbReference type="RefSeq" id="WP_005039953.1">
    <property type="nucleotide sequence ID" value="NZ_AOME01000015.1"/>
</dbReference>
<feature type="compositionally biased region" description="Gly residues" evidence="4">
    <location>
        <begin position="60"/>
        <end position="71"/>
    </location>
</feature>
<sequence>MDESDLSRRRFLQATGGAAAAAALAGCSGGGGGDNGSDGNGSGGGGSGNESTPAGTEGDASGGNASGGSGNQSGQQTTEEGPGKTDRTYELTAGTMTTFDPVAATDTESGRVIQNVFDALTNYPSGKINVENLLVSEYETSNSETTYTFTLKEGATFSNGDTVTASDIVYSFERLAGSEHTRRSGFILGDLAVTHETDGEGNYQPGSLGVSAEDERTVTMELSEANPAALEIMAYSAFSAMPENIVGDVPDYDGTMAYQEFSSSNPIGAGPYTLESYNSGTEASVTARDDYHGEGPMTAGSHWQIISKSNALYAYSVTNRNADHPVVPTAQYNASNETKEGENEAGYATGTYQLENGLSADFYRTEELGCFYIGFNCSAVPQYVRQAIAYTNNNQEIVENIFKRPQKAASHFVPPKIYPGGRSAYEQHAQDYPYAPGETAIDQARQLMEENGHGPDNPYEFTMTAYVSSTWATILNLLRDKLRSAHIRMSIKQTPFSTLVEQSRSGNTEGYTLGWIADWPAAGNFLKLLYPPSTDTSADDNLSGFNWTDSDPANQAASAWEKIQNNPEPEAGQQARNEGAVSMLEATWEGVPMLPIYHSVTQHMEYPWVYKDRIGAMGGSRAKHNTVQIGERQS</sequence>
<reference evidence="6 7" key="1">
    <citation type="journal article" date="2014" name="PLoS Genet.">
        <title>Phylogenetically driven sequencing of extremely halophilic archaea reveals strategies for static and dynamic osmo-response.</title>
        <authorList>
            <person name="Becker E.A."/>
            <person name="Seitzer P.M."/>
            <person name="Tritt A."/>
            <person name="Larsen D."/>
            <person name="Krusor M."/>
            <person name="Yao A.I."/>
            <person name="Wu D."/>
            <person name="Madern D."/>
            <person name="Eisen J.A."/>
            <person name="Darling A.E."/>
            <person name="Facciotti M.T."/>
        </authorList>
    </citation>
    <scope>NUCLEOTIDE SEQUENCE [LARGE SCALE GENOMIC DNA]</scope>
    <source>
        <strain evidence="6 7">DSM 8989</strain>
    </source>
</reference>
<dbReference type="GO" id="GO:0015833">
    <property type="term" value="P:peptide transport"/>
    <property type="evidence" value="ECO:0007669"/>
    <property type="project" value="TreeGrafter"/>
</dbReference>
<dbReference type="PANTHER" id="PTHR30290:SF9">
    <property type="entry name" value="OLIGOPEPTIDE-BINDING PROTEIN APPA"/>
    <property type="match status" value="1"/>
</dbReference>
<dbReference type="STRING" id="1227456.C450_03282"/>
<comment type="caution">
    <text evidence="6">The sequence shown here is derived from an EMBL/GenBank/DDBJ whole genome shotgun (WGS) entry which is preliminary data.</text>
</comment>
<gene>
    <name evidence="6" type="ORF">C450_03282</name>
</gene>
<dbReference type="OrthoDB" id="233597at2157"/>